<keyword evidence="1" id="KW-0472">Membrane</keyword>
<organism evidence="2 3">
    <name type="scientific">Postechiella marina</name>
    <dbReference type="NCBI Taxonomy" id="943941"/>
    <lineage>
        <taxon>Bacteria</taxon>
        <taxon>Pseudomonadati</taxon>
        <taxon>Bacteroidota</taxon>
        <taxon>Flavobacteriia</taxon>
        <taxon>Flavobacteriales</taxon>
        <taxon>Flavobacteriaceae</taxon>
        <taxon>Postechiella</taxon>
    </lineage>
</organism>
<keyword evidence="3" id="KW-1185">Reference proteome</keyword>
<evidence type="ECO:0000256" key="1">
    <source>
        <dbReference type="SAM" id="Phobius"/>
    </source>
</evidence>
<proteinExistence type="predicted"/>
<feature type="transmembrane region" description="Helical" evidence="1">
    <location>
        <begin position="53"/>
        <end position="70"/>
    </location>
</feature>
<evidence type="ECO:0000313" key="3">
    <source>
        <dbReference type="Proteomes" id="UP001501496"/>
    </source>
</evidence>
<keyword evidence="1" id="KW-0812">Transmembrane</keyword>
<protein>
    <submittedName>
        <fullName evidence="2">Uncharacterized protein</fullName>
    </submittedName>
</protein>
<gene>
    <name evidence="2" type="ORF">GCM10022291_16980</name>
</gene>
<evidence type="ECO:0000313" key="2">
    <source>
        <dbReference type="EMBL" id="GAA4235345.1"/>
    </source>
</evidence>
<name>A0ABP8C8N7_9FLAO</name>
<reference evidence="3" key="1">
    <citation type="journal article" date="2019" name="Int. J. Syst. Evol. Microbiol.">
        <title>The Global Catalogue of Microorganisms (GCM) 10K type strain sequencing project: providing services to taxonomists for standard genome sequencing and annotation.</title>
        <authorList>
            <consortium name="The Broad Institute Genomics Platform"/>
            <consortium name="The Broad Institute Genome Sequencing Center for Infectious Disease"/>
            <person name="Wu L."/>
            <person name="Ma J."/>
        </authorList>
    </citation>
    <scope>NUCLEOTIDE SEQUENCE [LARGE SCALE GENOMIC DNA]</scope>
    <source>
        <strain evidence="3">JCM 17630</strain>
    </source>
</reference>
<keyword evidence="1" id="KW-1133">Transmembrane helix</keyword>
<comment type="caution">
    <text evidence="2">The sequence shown here is derived from an EMBL/GenBank/DDBJ whole genome shotgun (WGS) entry which is preliminary data.</text>
</comment>
<sequence>MAKNKILGFFAGCVSFGVSLVLQPNSTESKNTIFSSFIIMEFDKFLSNYGKFYAKNSALFNLHLLVFNLFKMYSCIYGNIF</sequence>
<dbReference type="Proteomes" id="UP001501496">
    <property type="component" value="Unassembled WGS sequence"/>
</dbReference>
<dbReference type="EMBL" id="BAABCA010000003">
    <property type="protein sequence ID" value="GAA4235345.1"/>
    <property type="molecule type" value="Genomic_DNA"/>
</dbReference>
<accession>A0ABP8C8N7</accession>